<dbReference type="Proteomes" id="UP001209755">
    <property type="component" value="Unassembled WGS sequence"/>
</dbReference>
<reference evidence="3" key="1">
    <citation type="submission" date="2023-07" db="EMBL/GenBank/DDBJ databases">
        <title>Genome sequencing of Purple Non-Sulfur Bacteria from various extreme environments.</title>
        <authorList>
            <person name="Mayer M."/>
        </authorList>
    </citation>
    <scope>NUCLEOTIDE SEQUENCE [LARGE SCALE GENOMIC DNA]</scope>
    <source>
        <strain evidence="3">DSM 17935</strain>
    </source>
</reference>
<keyword evidence="3" id="KW-1185">Reference proteome</keyword>
<sequence>MTPPRGGYIDYLKKPAQHNFDYEPLIKALSACRQQLVVLQKACGVRTPLYWESGAGIDVIDAVAALLPPSTEARERVTPPDELQRFRSSAY</sequence>
<feature type="region of interest" description="Disordered" evidence="1">
    <location>
        <begin position="71"/>
        <end position="91"/>
    </location>
</feature>
<evidence type="ECO:0000313" key="2">
    <source>
        <dbReference type="EMBL" id="MCW2307368.1"/>
    </source>
</evidence>
<feature type="compositionally biased region" description="Basic and acidic residues" evidence="1">
    <location>
        <begin position="72"/>
        <end position="85"/>
    </location>
</feature>
<organism evidence="2 3">
    <name type="scientific">Rhodobium gokarnense</name>
    <dbReference type="NCBI Taxonomy" id="364296"/>
    <lineage>
        <taxon>Bacteria</taxon>
        <taxon>Pseudomonadati</taxon>
        <taxon>Pseudomonadota</taxon>
        <taxon>Alphaproteobacteria</taxon>
        <taxon>Hyphomicrobiales</taxon>
        <taxon>Rhodobiaceae</taxon>
        <taxon>Rhodobium</taxon>
    </lineage>
</organism>
<dbReference type="EMBL" id="JAOQNS010000004">
    <property type="protein sequence ID" value="MCW2307368.1"/>
    <property type="molecule type" value="Genomic_DNA"/>
</dbReference>
<gene>
    <name evidence="2" type="ORF">M2319_001699</name>
</gene>
<comment type="caution">
    <text evidence="2">The sequence shown here is derived from an EMBL/GenBank/DDBJ whole genome shotgun (WGS) entry which is preliminary data.</text>
</comment>
<name>A0ABT3HAE1_9HYPH</name>
<dbReference type="RefSeq" id="WP_264601025.1">
    <property type="nucleotide sequence ID" value="NZ_JAOQNS010000004.1"/>
</dbReference>
<protein>
    <submittedName>
        <fullName evidence="2">Uncharacterized protein</fullName>
    </submittedName>
</protein>
<accession>A0ABT3HAE1</accession>
<evidence type="ECO:0000256" key="1">
    <source>
        <dbReference type="SAM" id="MobiDB-lite"/>
    </source>
</evidence>
<evidence type="ECO:0000313" key="3">
    <source>
        <dbReference type="Proteomes" id="UP001209755"/>
    </source>
</evidence>
<proteinExistence type="predicted"/>